<evidence type="ECO:0000256" key="1">
    <source>
        <dbReference type="ARBA" id="ARBA00002074"/>
    </source>
</evidence>
<dbReference type="Gene3D" id="3.80.10.10">
    <property type="entry name" value="Ribonuclease Inhibitor"/>
    <property type="match status" value="1"/>
</dbReference>
<evidence type="ECO:0000259" key="8">
    <source>
        <dbReference type="Pfam" id="PF23598"/>
    </source>
</evidence>
<keyword evidence="4" id="KW-0381">Hypersensitive response</keyword>
<evidence type="ECO:0000256" key="3">
    <source>
        <dbReference type="ARBA" id="ARBA00022614"/>
    </source>
</evidence>
<dbReference type="SUPFAM" id="SSF52540">
    <property type="entry name" value="P-loop containing nucleoside triphosphate hydrolases"/>
    <property type="match status" value="1"/>
</dbReference>
<dbReference type="AlphaFoldDB" id="A0AAD4NX55"/>
<dbReference type="GO" id="GO:0009626">
    <property type="term" value="P:plant-type hypersensitive response"/>
    <property type="evidence" value="ECO:0007669"/>
    <property type="project" value="UniProtKB-KW"/>
</dbReference>
<feature type="domain" description="Disease resistance R13L4/SHOC-2-like LRR" evidence="8">
    <location>
        <begin position="456"/>
        <end position="692"/>
    </location>
</feature>
<evidence type="ECO:0000313" key="9">
    <source>
        <dbReference type="EMBL" id="KAH6755744.1"/>
    </source>
</evidence>
<dbReference type="PANTHER" id="PTHR23155">
    <property type="entry name" value="DISEASE RESISTANCE PROTEIN RP"/>
    <property type="match status" value="1"/>
</dbReference>
<dbReference type="InterPro" id="IPR027417">
    <property type="entry name" value="P-loop_NTPase"/>
</dbReference>
<dbReference type="GO" id="GO:0005737">
    <property type="term" value="C:cytoplasm"/>
    <property type="evidence" value="ECO:0007669"/>
    <property type="project" value="UniProtKB-SubCell"/>
</dbReference>
<reference evidence="9 10" key="1">
    <citation type="journal article" date="2021" name="Nat. Commun.">
        <title>Incipient diploidization of the medicinal plant Perilla within 10,000 years.</title>
        <authorList>
            <person name="Zhang Y."/>
            <person name="Shen Q."/>
            <person name="Leng L."/>
            <person name="Zhang D."/>
            <person name="Chen S."/>
            <person name="Shi Y."/>
            <person name="Ning Z."/>
            <person name="Chen S."/>
        </authorList>
    </citation>
    <scope>NUCLEOTIDE SEQUENCE [LARGE SCALE GENOMIC DNA]</scope>
    <source>
        <strain evidence="10">cv. PC099</strain>
    </source>
</reference>
<dbReference type="InterPro" id="IPR055414">
    <property type="entry name" value="LRR_R13L4/SHOC2-like"/>
</dbReference>
<keyword evidence="10" id="KW-1185">Reference proteome</keyword>
<dbReference type="Pfam" id="PF23598">
    <property type="entry name" value="LRR_14"/>
    <property type="match status" value="1"/>
</dbReference>
<evidence type="ECO:0000256" key="5">
    <source>
        <dbReference type="ARBA" id="ARBA00022737"/>
    </source>
</evidence>
<dbReference type="Proteomes" id="UP001190926">
    <property type="component" value="Unassembled WGS sequence"/>
</dbReference>
<dbReference type="EMBL" id="SDAM02029589">
    <property type="protein sequence ID" value="KAH6755744.1"/>
    <property type="molecule type" value="Genomic_DNA"/>
</dbReference>
<name>A0AAD4NX55_PERFH</name>
<evidence type="ECO:0000313" key="10">
    <source>
        <dbReference type="Proteomes" id="UP001190926"/>
    </source>
</evidence>
<dbReference type="InterPro" id="IPR044974">
    <property type="entry name" value="Disease_R_plants"/>
</dbReference>
<accession>A0AAD4NX55</accession>
<protein>
    <recommendedName>
        <fullName evidence="11">NB-ARC domain-containing protein</fullName>
    </recommendedName>
</protein>
<gene>
    <name evidence="9" type="ORF">C2S53_010006</name>
</gene>
<feature type="domain" description="NB-ARC" evidence="7">
    <location>
        <begin position="7"/>
        <end position="197"/>
    </location>
</feature>
<dbReference type="InterPro" id="IPR036388">
    <property type="entry name" value="WH-like_DNA-bd_sf"/>
</dbReference>
<dbReference type="Pfam" id="PF00931">
    <property type="entry name" value="NB-ARC"/>
    <property type="match status" value="1"/>
</dbReference>
<evidence type="ECO:0000256" key="2">
    <source>
        <dbReference type="ARBA" id="ARBA00008894"/>
    </source>
</evidence>
<evidence type="ECO:0000259" key="7">
    <source>
        <dbReference type="Pfam" id="PF00931"/>
    </source>
</evidence>
<dbReference type="InterPro" id="IPR002182">
    <property type="entry name" value="NB-ARC"/>
</dbReference>
<keyword evidence="5" id="KW-0677">Repeat</keyword>
<comment type="caution">
    <text evidence="9">The sequence shown here is derived from an EMBL/GenBank/DDBJ whole genome shotgun (WGS) entry which is preliminary data.</text>
</comment>
<dbReference type="Gene3D" id="3.40.50.300">
    <property type="entry name" value="P-loop containing nucleotide triphosphate hydrolases"/>
    <property type="match status" value="1"/>
</dbReference>
<dbReference type="Gene3D" id="1.10.8.430">
    <property type="entry name" value="Helical domain of apoptotic protease-activating factors"/>
    <property type="match status" value="1"/>
</dbReference>
<evidence type="ECO:0000256" key="4">
    <source>
        <dbReference type="ARBA" id="ARBA00022667"/>
    </source>
</evidence>
<dbReference type="InterPro" id="IPR042197">
    <property type="entry name" value="Apaf_helical"/>
</dbReference>
<dbReference type="Gene3D" id="1.10.10.10">
    <property type="entry name" value="Winged helix-like DNA-binding domain superfamily/Winged helix DNA-binding domain"/>
    <property type="match status" value="1"/>
</dbReference>
<sequence>MVGFSDHYKQLKHHLTCPAASISPTVVVLVGMAGIGKTTLATEIFQDSDIVQHYDCRVWLKIGKKCNLKEIPLRILAELNPDHSYDRFLVEGDDDDDRENAIARCLQECLKGKRYLIVLDDVWNKYTACYFKFSSKYRICGLNPFPFEGNGSRVLITTRLQQADEHDGHFPDYVLKMRFLDEEESWDLLRERVFDEEELCSFQLEKAGKKIAENCEGLPLMIVTVAGLLAREEKTPQYWNEVASVKNHHLFMDAYDEISKVLYSSYENLSHQLKMCFLYMGVFRRNYEVPRSKLINMWSVDGFLETNAHEFGNAGALECLDELVSNSLVVIYQSNLSPNSAVGEEQIKSCGLHSSLWHLSRREARDTKFCHILSSFGDGVSEGVMQGQCRLSFHNNVLFGIKDVCEIVEENCASTARSLLCYGPYHKYQVPICFGLKLLRELDALTIRFYEFPLEVLGLVRLRYLALTLNGAGTLPASISQLSNLRFLIVGRHLRTRSCKDPLYMPREIWSMKELKHIEVMGSDLPDPSCASLERLSTLSNVSAHSCTEGVLKAIPNLEKLGIQIELAYDDDHGKLLSCLDQISNLKELRSLKCVMVSCEIVTPLAPFPIFPPNVTKLSLSGLGYPWEEMSKIALLLSLEVLKLRSYAFRGPKWEVKERFRFLHSLVVEDSDLVEWKIGSESLRSLKSLTLKHCYSLEKIEWEHGMWGDRIHWACKESLRKIEVVDCNPLGAEQMNKALPPWKKDALAVHSSWKPPAKKRGLVLRV</sequence>
<dbReference type="GO" id="GO:0043531">
    <property type="term" value="F:ADP binding"/>
    <property type="evidence" value="ECO:0007669"/>
    <property type="project" value="InterPro"/>
</dbReference>
<comment type="function">
    <text evidence="1">Confers resistance to late blight (Phytophthora infestans) races carrying the avirulence gene Avr1. Resistance proteins guard the plant against pathogens that contain an appropriate avirulence protein via an indirect interaction with this avirulence protein. That triggers a defense system including the hypersensitive response, which restricts the pathogen growth.</text>
</comment>
<keyword evidence="6" id="KW-0611">Plant defense</keyword>
<dbReference type="InterPro" id="IPR032675">
    <property type="entry name" value="LRR_dom_sf"/>
</dbReference>
<dbReference type="SUPFAM" id="SSF52058">
    <property type="entry name" value="L domain-like"/>
    <property type="match status" value="1"/>
</dbReference>
<evidence type="ECO:0000256" key="6">
    <source>
        <dbReference type="ARBA" id="ARBA00022821"/>
    </source>
</evidence>
<comment type="similarity">
    <text evidence="2">Belongs to the disease resistance NB-LRR family.</text>
</comment>
<dbReference type="PANTHER" id="PTHR23155:SF1152">
    <property type="entry name" value="AAA+ ATPASE DOMAIN-CONTAINING PROTEIN"/>
    <property type="match status" value="1"/>
</dbReference>
<organism evidence="9 10">
    <name type="scientific">Perilla frutescens var. hirtella</name>
    <name type="common">Perilla citriodora</name>
    <name type="synonym">Perilla setoyensis</name>
    <dbReference type="NCBI Taxonomy" id="608512"/>
    <lineage>
        <taxon>Eukaryota</taxon>
        <taxon>Viridiplantae</taxon>
        <taxon>Streptophyta</taxon>
        <taxon>Embryophyta</taxon>
        <taxon>Tracheophyta</taxon>
        <taxon>Spermatophyta</taxon>
        <taxon>Magnoliopsida</taxon>
        <taxon>eudicotyledons</taxon>
        <taxon>Gunneridae</taxon>
        <taxon>Pentapetalae</taxon>
        <taxon>asterids</taxon>
        <taxon>lamiids</taxon>
        <taxon>Lamiales</taxon>
        <taxon>Lamiaceae</taxon>
        <taxon>Nepetoideae</taxon>
        <taxon>Elsholtzieae</taxon>
        <taxon>Perilla</taxon>
    </lineage>
</organism>
<keyword evidence="3" id="KW-0433">Leucine-rich repeat</keyword>
<dbReference type="PRINTS" id="PR00364">
    <property type="entry name" value="DISEASERSIST"/>
</dbReference>
<proteinExistence type="inferred from homology"/>
<evidence type="ECO:0008006" key="11">
    <source>
        <dbReference type="Google" id="ProtNLM"/>
    </source>
</evidence>